<dbReference type="Proteomes" id="UP001195483">
    <property type="component" value="Unassembled WGS sequence"/>
</dbReference>
<evidence type="ECO:0000256" key="3">
    <source>
        <dbReference type="ARBA" id="ARBA00022692"/>
    </source>
</evidence>
<reference evidence="7" key="3">
    <citation type="submission" date="2023-05" db="EMBL/GenBank/DDBJ databases">
        <authorList>
            <person name="Smith C.H."/>
        </authorList>
    </citation>
    <scope>NUCLEOTIDE SEQUENCE</scope>
    <source>
        <strain evidence="7">CHS0354</strain>
        <tissue evidence="7">Mantle</tissue>
    </source>
</reference>
<evidence type="ECO:0000313" key="7">
    <source>
        <dbReference type="EMBL" id="KAK3577958.1"/>
    </source>
</evidence>
<reference evidence="7" key="2">
    <citation type="journal article" date="2021" name="Genome Biol. Evol.">
        <title>Developing a high-quality reference genome for a parasitic bivalve with doubly uniparental inheritance (Bivalvia: Unionida).</title>
        <authorList>
            <person name="Smith C.H."/>
        </authorList>
    </citation>
    <scope>NUCLEOTIDE SEQUENCE</scope>
    <source>
        <strain evidence="7">CHS0354</strain>
        <tissue evidence="7">Mantle</tissue>
    </source>
</reference>
<comment type="caution">
    <text evidence="7">The sequence shown here is derived from an EMBL/GenBank/DDBJ whole genome shotgun (WGS) entry which is preliminary data.</text>
</comment>
<evidence type="ECO:0008006" key="9">
    <source>
        <dbReference type="Google" id="ProtNLM"/>
    </source>
</evidence>
<evidence type="ECO:0000256" key="4">
    <source>
        <dbReference type="ARBA" id="ARBA00022989"/>
    </source>
</evidence>
<evidence type="ECO:0000256" key="2">
    <source>
        <dbReference type="ARBA" id="ARBA00008821"/>
    </source>
</evidence>
<dbReference type="PANTHER" id="PTHR11119">
    <property type="entry name" value="XANTHINE-URACIL / VITAMIN C PERMEASE FAMILY MEMBER"/>
    <property type="match status" value="1"/>
</dbReference>
<dbReference type="InterPro" id="IPR006043">
    <property type="entry name" value="NCS2"/>
</dbReference>
<sequence length="313" mass="32926">MSHCPIPNIQASSGQWGLPTVSLASFMAMLAATIASIIESVGDYYACARISCAPSPPAHAINRGIAIEGLGSIISGLVGSGGATTSYSQNVGAIGFTKVASRRAFQAAGLIFLVSGLVGKFGAVLTMLPDPVLGGVILISFGMVTSVGLSTLQFVDLSSGRNLCIIGSSMLIGLMVPNYMAQNPGCIKTGVSELDQVLTVLLSTAMFLGGIIGFVLDNTVPGTAEERGVLKWRESMDVLHNSGQSQSDGYSTVYDLPLIMPCLRRFKCFSHIPFLPVFHTLPTGMCLCKSKLETNEGRECTADDTNKSFQTQL</sequence>
<protein>
    <recommendedName>
        <fullName evidence="9">Solute carrier family 23 member 1</fullName>
    </recommendedName>
</protein>
<keyword evidence="3 6" id="KW-0812">Transmembrane</keyword>
<evidence type="ECO:0000256" key="6">
    <source>
        <dbReference type="SAM" id="Phobius"/>
    </source>
</evidence>
<feature type="transmembrane region" description="Helical" evidence="6">
    <location>
        <begin position="16"/>
        <end position="38"/>
    </location>
</feature>
<dbReference type="EMBL" id="JAEAOA010001267">
    <property type="protein sequence ID" value="KAK3577958.1"/>
    <property type="molecule type" value="Genomic_DNA"/>
</dbReference>
<comment type="subcellular location">
    <subcellularLocation>
        <location evidence="1">Membrane</location>
        <topology evidence="1">Multi-pass membrane protein</topology>
    </subcellularLocation>
</comment>
<accession>A0AAE0RQP1</accession>
<evidence type="ECO:0000256" key="1">
    <source>
        <dbReference type="ARBA" id="ARBA00004141"/>
    </source>
</evidence>
<evidence type="ECO:0000256" key="5">
    <source>
        <dbReference type="ARBA" id="ARBA00023136"/>
    </source>
</evidence>
<proteinExistence type="inferred from homology"/>
<feature type="transmembrane region" description="Helical" evidence="6">
    <location>
        <begin position="132"/>
        <end position="155"/>
    </location>
</feature>
<comment type="similarity">
    <text evidence="2">Belongs to the nucleobase:cation symporter-2 (NCS2) (TC 2.A.40) family.</text>
</comment>
<feature type="transmembrane region" description="Helical" evidence="6">
    <location>
        <begin position="107"/>
        <end position="126"/>
    </location>
</feature>
<keyword evidence="4 6" id="KW-1133">Transmembrane helix</keyword>
<dbReference type="AlphaFoldDB" id="A0AAE0RQP1"/>
<reference evidence="7" key="1">
    <citation type="journal article" date="2021" name="Genome Biol. Evol.">
        <title>A High-Quality Reference Genome for a Parasitic Bivalve with Doubly Uniparental Inheritance (Bivalvia: Unionida).</title>
        <authorList>
            <person name="Smith C.H."/>
        </authorList>
    </citation>
    <scope>NUCLEOTIDE SEQUENCE</scope>
    <source>
        <strain evidence="7">CHS0354</strain>
    </source>
</reference>
<name>A0AAE0RQP1_9BIVA</name>
<dbReference type="GO" id="GO:0016020">
    <property type="term" value="C:membrane"/>
    <property type="evidence" value="ECO:0007669"/>
    <property type="project" value="UniProtKB-SubCell"/>
</dbReference>
<organism evidence="7 8">
    <name type="scientific">Potamilus streckersoni</name>
    <dbReference type="NCBI Taxonomy" id="2493646"/>
    <lineage>
        <taxon>Eukaryota</taxon>
        <taxon>Metazoa</taxon>
        <taxon>Spiralia</taxon>
        <taxon>Lophotrochozoa</taxon>
        <taxon>Mollusca</taxon>
        <taxon>Bivalvia</taxon>
        <taxon>Autobranchia</taxon>
        <taxon>Heteroconchia</taxon>
        <taxon>Palaeoheterodonta</taxon>
        <taxon>Unionida</taxon>
        <taxon>Unionoidea</taxon>
        <taxon>Unionidae</taxon>
        <taxon>Ambleminae</taxon>
        <taxon>Lampsilini</taxon>
        <taxon>Potamilus</taxon>
    </lineage>
</organism>
<dbReference type="GO" id="GO:0022857">
    <property type="term" value="F:transmembrane transporter activity"/>
    <property type="evidence" value="ECO:0007669"/>
    <property type="project" value="InterPro"/>
</dbReference>
<dbReference type="Pfam" id="PF00860">
    <property type="entry name" value="Xan_ur_permease"/>
    <property type="match status" value="1"/>
</dbReference>
<feature type="transmembrane region" description="Helical" evidence="6">
    <location>
        <begin position="196"/>
        <end position="216"/>
    </location>
</feature>
<evidence type="ECO:0000313" key="8">
    <source>
        <dbReference type="Proteomes" id="UP001195483"/>
    </source>
</evidence>
<feature type="transmembrane region" description="Helical" evidence="6">
    <location>
        <begin position="162"/>
        <end position="181"/>
    </location>
</feature>
<keyword evidence="8" id="KW-1185">Reference proteome</keyword>
<gene>
    <name evidence="7" type="ORF">CHS0354_020796</name>
</gene>
<keyword evidence="5 6" id="KW-0472">Membrane</keyword>